<dbReference type="EMBL" id="CM044702">
    <property type="protein sequence ID" value="KAI5677511.1"/>
    <property type="molecule type" value="Genomic_DNA"/>
</dbReference>
<protein>
    <submittedName>
        <fullName evidence="1">Uncharacterized protein</fullName>
    </submittedName>
</protein>
<dbReference type="Proteomes" id="UP001060085">
    <property type="component" value="Linkage Group LG02"/>
</dbReference>
<accession>A0ACC0BY14</accession>
<sequence>MAHLPKQSENDQTRITTRRLLFRDGVTEDHRSHQRRATDAISRVKEGEKMKRQRRHLKRERKSLEHTQEPSGRGNSSLTNSNFYHLSWFEAYWIHHWVLKIN</sequence>
<organism evidence="1 2">
    <name type="scientific">Catharanthus roseus</name>
    <name type="common">Madagascar periwinkle</name>
    <name type="synonym">Vinca rosea</name>
    <dbReference type="NCBI Taxonomy" id="4058"/>
    <lineage>
        <taxon>Eukaryota</taxon>
        <taxon>Viridiplantae</taxon>
        <taxon>Streptophyta</taxon>
        <taxon>Embryophyta</taxon>
        <taxon>Tracheophyta</taxon>
        <taxon>Spermatophyta</taxon>
        <taxon>Magnoliopsida</taxon>
        <taxon>eudicotyledons</taxon>
        <taxon>Gunneridae</taxon>
        <taxon>Pentapetalae</taxon>
        <taxon>asterids</taxon>
        <taxon>lamiids</taxon>
        <taxon>Gentianales</taxon>
        <taxon>Apocynaceae</taxon>
        <taxon>Rauvolfioideae</taxon>
        <taxon>Vinceae</taxon>
        <taxon>Catharanthinae</taxon>
        <taxon>Catharanthus</taxon>
    </lineage>
</organism>
<reference evidence="2" key="1">
    <citation type="journal article" date="2023" name="Nat. Plants">
        <title>Single-cell RNA sequencing provides a high-resolution roadmap for understanding the multicellular compartmentation of specialized metabolism.</title>
        <authorList>
            <person name="Sun S."/>
            <person name="Shen X."/>
            <person name="Li Y."/>
            <person name="Li Y."/>
            <person name="Wang S."/>
            <person name="Li R."/>
            <person name="Zhang H."/>
            <person name="Shen G."/>
            <person name="Guo B."/>
            <person name="Wei J."/>
            <person name="Xu J."/>
            <person name="St-Pierre B."/>
            <person name="Chen S."/>
            <person name="Sun C."/>
        </authorList>
    </citation>
    <scope>NUCLEOTIDE SEQUENCE [LARGE SCALE GENOMIC DNA]</scope>
</reference>
<name>A0ACC0BY14_CATRO</name>
<keyword evidence="2" id="KW-1185">Reference proteome</keyword>
<gene>
    <name evidence="1" type="ORF">M9H77_08461</name>
</gene>
<comment type="caution">
    <text evidence="1">The sequence shown here is derived from an EMBL/GenBank/DDBJ whole genome shotgun (WGS) entry which is preliminary data.</text>
</comment>
<evidence type="ECO:0000313" key="1">
    <source>
        <dbReference type="EMBL" id="KAI5677511.1"/>
    </source>
</evidence>
<proteinExistence type="predicted"/>
<evidence type="ECO:0000313" key="2">
    <source>
        <dbReference type="Proteomes" id="UP001060085"/>
    </source>
</evidence>